<evidence type="ECO:0000256" key="2">
    <source>
        <dbReference type="ARBA" id="ARBA00022741"/>
    </source>
</evidence>
<feature type="region of interest" description="Disordered" evidence="8">
    <location>
        <begin position="89"/>
        <end position="167"/>
    </location>
</feature>
<protein>
    <submittedName>
        <fullName evidence="10">DNA translocase FtsK</fullName>
    </submittedName>
</protein>
<comment type="function">
    <text evidence="5">Essential cell division protein that coordinates cell division and chromosome segregation. The N-terminus is involved in assembly of the cell-division machinery. The C-terminus functions as a DNA motor that moves dsDNA in an ATP-dependent manner towards the dif recombination site, which is located within the replication terminus region. Translocation stops specifically at Xer-dif sites, where FtsK interacts with the Xer recombinase, allowing activation of chromosome unlinking by recombination. FtsK orienting polar sequences (KOPS) guide the direction of DNA translocation. FtsK can remove proteins from DNA as it translocates, but translocation stops specifically at XerCD-dif site, thereby preventing removal of XerC and XerD from dif.</text>
</comment>
<sequence length="834" mass="89543">MESKRFPRVNSLKPASPDDPERKRFNGQQPGATKASNLPPPVDLGGNESPAWQEYFFLAPNVRFTRTPDYEAKTHRPERDQIAAEQNEPLAPPAPSAMAKSTTASHAALPPQTSRRPPASSVPSIPAGHTSEKARAVAPIGPRTAAPVRTSASAASAQGMAAPVKTPGRDNVRWPFLSDHVFFELMAPYMIEGSSPAPRAAPVPRAATSIAAGRAGVRAAPTADPTALFRVIECLPGQQTPSVLPEVRPANSNEAVVQPVASSAPRRAQVAVAVPAIASNGAPAQVAQGAEELVHAPAVRVSAPLPKAGKIVPATTGEAYELPSEELLQQPPEGQGFYMSQERLEQNADLLESVLEDFGVRGEIIHVRPGPVVTLYEFEPAPGVKSSRVIGLADDIARSMSAVSARVAVVPGRNVIGIELPNETRETVYFRELIESQGFRKTSCKLALCLGKTIGGEPVIAELAKMPHLLVAGTTGSGKSVAINTMILSLLYRLKPEECRLIMVDPKMLELSVYDGIPHLLTPVVTDPKKAVTALKWAVREMEDRYRKMARLGVRNIDGYNERAAQARDKGEAVVMTVQAGFEKGTGEPLFEQQEIDLAPMPYIVVIVDEMADLMMVAGKEIEGAIQRLAQMARAAGIHLIMATQRPSVDVITGTIKANFPTRISFQVTSKIDSRTILGEQGAEQLLGQGDMLHMMGGGRISRVHGPFVSDAEVEHVVAHLKAQGRPEYLETVTADEDDEEVDDDQGAVFDKGAVAAEDGDSSYEEAVKVVVRDKKCSTSYIQRRLGIGYNRAASLVERMEKEGLVGAPNHVGKREIIMGRRPQAAAPEDEGTD</sequence>
<comment type="similarity">
    <text evidence="1">Belongs to the FtsK/SpoIIIE/SftA family.</text>
</comment>
<dbReference type="PANTHER" id="PTHR22683:SF41">
    <property type="entry name" value="DNA TRANSLOCASE FTSK"/>
    <property type="match status" value="1"/>
</dbReference>
<dbReference type="InterPro" id="IPR036388">
    <property type="entry name" value="WH-like_DNA-bd_sf"/>
</dbReference>
<dbReference type="InterPro" id="IPR027417">
    <property type="entry name" value="P-loop_NTPase"/>
</dbReference>
<dbReference type="CDD" id="cd01127">
    <property type="entry name" value="TrwB_TraG_TraD_VirD4"/>
    <property type="match status" value="1"/>
</dbReference>
<evidence type="ECO:0000313" key="11">
    <source>
        <dbReference type="Proteomes" id="UP000515465"/>
    </source>
</evidence>
<gene>
    <name evidence="10" type="ORF">HB778_12335</name>
</gene>
<dbReference type="InterPro" id="IPR036390">
    <property type="entry name" value="WH_DNA-bd_sf"/>
</dbReference>
<dbReference type="InterPro" id="IPR003593">
    <property type="entry name" value="AAA+_ATPase"/>
</dbReference>
<dbReference type="InterPro" id="IPR041027">
    <property type="entry name" value="FtsK_alpha"/>
</dbReference>
<dbReference type="PROSITE" id="PS50901">
    <property type="entry name" value="FTSK"/>
    <property type="match status" value="1"/>
</dbReference>
<organism evidence="10 11">
    <name type="scientific">Mesorhizobium huakuii</name>
    <dbReference type="NCBI Taxonomy" id="28104"/>
    <lineage>
        <taxon>Bacteria</taxon>
        <taxon>Pseudomonadati</taxon>
        <taxon>Pseudomonadota</taxon>
        <taxon>Alphaproteobacteria</taxon>
        <taxon>Hyphomicrobiales</taxon>
        <taxon>Phyllobacteriaceae</taxon>
        <taxon>Mesorhizobium</taxon>
    </lineage>
</organism>
<dbReference type="GO" id="GO:0003677">
    <property type="term" value="F:DNA binding"/>
    <property type="evidence" value="ECO:0007669"/>
    <property type="project" value="UniProtKB-KW"/>
</dbReference>
<dbReference type="InterPro" id="IPR002543">
    <property type="entry name" value="FtsK_dom"/>
</dbReference>
<dbReference type="AlphaFoldDB" id="A0A7G6SS32"/>
<feature type="domain" description="FtsK" evidence="9">
    <location>
        <begin position="456"/>
        <end position="675"/>
    </location>
</feature>
<feature type="compositionally biased region" description="Polar residues" evidence="8">
    <location>
        <begin position="26"/>
        <end position="36"/>
    </location>
</feature>
<accession>A0A7G6SS32</accession>
<dbReference type="PANTHER" id="PTHR22683">
    <property type="entry name" value="SPORULATION PROTEIN RELATED"/>
    <property type="match status" value="1"/>
</dbReference>
<evidence type="ECO:0000256" key="4">
    <source>
        <dbReference type="ARBA" id="ARBA00023125"/>
    </source>
</evidence>
<evidence type="ECO:0000313" key="10">
    <source>
        <dbReference type="EMBL" id="QND57314.1"/>
    </source>
</evidence>
<dbReference type="Gene3D" id="3.40.50.300">
    <property type="entry name" value="P-loop containing nucleotide triphosphate hydrolases"/>
    <property type="match status" value="1"/>
</dbReference>
<dbReference type="GO" id="GO:0005524">
    <property type="term" value="F:ATP binding"/>
    <property type="evidence" value="ECO:0007669"/>
    <property type="project" value="UniProtKB-UniRule"/>
</dbReference>
<evidence type="ECO:0000259" key="9">
    <source>
        <dbReference type="PROSITE" id="PS50901"/>
    </source>
</evidence>
<evidence type="ECO:0000256" key="6">
    <source>
        <dbReference type="ARBA" id="ARBA00025923"/>
    </source>
</evidence>
<feature type="binding site" evidence="7">
    <location>
        <begin position="473"/>
        <end position="480"/>
    </location>
    <ligand>
        <name>ATP</name>
        <dbReference type="ChEBI" id="CHEBI:30616"/>
    </ligand>
</feature>
<name>A0A7G6SS32_9HYPH</name>
<keyword evidence="4" id="KW-0238">DNA-binding</keyword>
<dbReference type="SUPFAM" id="SSF46785">
    <property type="entry name" value="Winged helix' DNA-binding domain"/>
    <property type="match status" value="1"/>
</dbReference>
<feature type="region of interest" description="Disordered" evidence="8">
    <location>
        <begin position="1"/>
        <end position="49"/>
    </location>
</feature>
<evidence type="ECO:0000256" key="7">
    <source>
        <dbReference type="PROSITE-ProRule" id="PRU00289"/>
    </source>
</evidence>
<evidence type="ECO:0000256" key="8">
    <source>
        <dbReference type="SAM" id="MobiDB-lite"/>
    </source>
</evidence>
<dbReference type="Proteomes" id="UP000515465">
    <property type="component" value="Chromosome"/>
</dbReference>
<keyword evidence="3 7" id="KW-0067">ATP-binding</keyword>
<dbReference type="InterPro" id="IPR018541">
    <property type="entry name" value="Ftsk_gamma"/>
</dbReference>
<dbReference type="SMART" id="SM00382">
    <property type="entry name" value="AAA"/>
    <property type="match status" value="1"/>
</dbReference>
<dbReference type="EMBL" id="CP050296">
    <property type="protein sequence ID" value="QND57314.1"/>
    <property type="molecule type" value="Genomic_DNA"/>
</dbReference>
<dbReference type="SUPFAM" id="SSF52540">
    <property type="entry name" value="P-loop containing nucleoside triphosphate hydrolases"/>
    <property type="match status" value="1"/>
</dbReference>
<evidence type="ECO:0000256" key="1">
    <source>
        <dbReference type="ARBA" id="ARBA00006474"/>
    </source>
</evidence>
<evidence type="ECO:0000256" key="3">
    <source>
        <dbReference type="ARBA" id="ARBA00022840"/>
    </source>
</evidence>
<reference evidence="10" key="1">
    <citation type="journal article" date="2020" name="Mol. Plant Microbe Interact.">
        <title>Complete genome sequences of four natural Pseudomonas isolates that catabolize a wide range of aromatic compounds relevant to lignin valorization.</title>
        <authorList>
            <person name="Hatmaker E.A."/>
            <person name="Presle G."/>
            <person name="Cannon O."/>
            <person name="Guss A.M."/>
            <person name="Elkins J.G."/>
        </authorList>
    </citation>
    <scope>NUCLEOTIDE SEQUENCE</scope>
    <source>
        <strain evidence="10">583</strain>
    </source>
</reference>
<proteinExistence type="inferred from homology"/>
<evidence type="ECO:0000256" key="5">
    <source>
        <dbReference type="ARBA" id="ARBA00024784"/>
    </source>
</evidence>
<dbReference type="Pfam" id="PF01580">
    <property type="entry name" value="FtsK_SpoIIIE"/>
    <property type="match status" value="1"/>
</dbReference>
<feature type="compositionally biased region" description="Low complexity" evidence="8">
    <location>
        <begin position="151"/>
        <end position="162"/>
    </location>
</feature>
<feature type="compositionally biased region" description="Polar residues" evidence="8">
    <location>
        <begin position="99"/>
        <end position="115"/>
    </location>
</feature>
<dbReference type="SMART" id="SM00843">
    <property type="entry name" value="Ftsk_gamma"/>
    <property type="match status" value="1"/>
</dbReference>
<dbReference type="RefSeq" id="WP_183464138.1">
    <property type="nucleotide sequence ID" value="NZ_CP050296.1"/>
</dbReference>
<dbReference type="Pfam" id="PF09397">
    <property type="entry name" value="FtsK_gamma"/>
    <property type="match status" value="1"/>
</dbReference>
<dbReference type="Gene3D" id="1.10.10.10">
    <property type="entry name" value="Winged helix-like DNA-binding domain superfamily/Winged helix DNA-binding domain"/>
    <property type="match status" value="1"/>
</dbReference>
<dbReference type="Pfam" id="PF17854">
    <property type="entry name" value="FtsK_alpha"/>
    <property type="match status" value="1"/>
</dbReference>
<keyword evidence="2 7" id="KW-0547">Nucleotide-binding</keyword>
<comment type="subunit">
    <text evidence="6">Homohexamer. Forms a ring that surrounds DNA.</text>
</comment>
<dbReference type="Gene3D" id="3.30.980.40">
    <property type="match status" value="1"/>
</dbReference>
<dbReference type="InterPro" id="IPR050206">
    <property type="entry name" value="FtsK/SpoIIIE/SftA"/>
</dbReference>